<feature type="non-terminal residue" evidence="1">
    <location>
        <position position="25"/>
    </location>
</feature>
<gene>
    <name evidence="1" type="ORF">EZS27_030390</name>
</gene>
<comment type="caution">
    <text evidence="1">The sequence shown here is derived from an EMBL/GenBank/DDBJ whole genome shotgun (WGS) entry which is preliminary data.</text>
</comment>
<dbReference type="AlphaFoldDB" id="A0A5J4QGR2"/>
<name>A0A5J4QGR2_9ZZZZ</name>
<organism evidence="1">
    <name type="scientific">termite gut metagenome</name>
    <dbReference type="NCBI Taxonomy" id="433724"/>
    <lineage>
        <taxon>unclassified sequences</taxon>
        <taxon>metagenomes</taxon>
        <taxon>organismal metagenomes</taxon>
    </lineage>
</organism>
<reference evidence="1" key="1">
    <citation type="submission" date="2019-03" db="EMBL/GenBank/DDBJ databases">
        <title>Single cell metagenomics reveals metabolic interactions within the superorganism composed of flagellate Streblomastix strix and complex community of Bacteroidetes bacteria on its surface.</title>
        <authorList>
            <person name="Treitli S.C."/>
            <person name="Kolisko M."/>
            <person name="Husnik F."/>
            <person name="Keeling P."/>
            <person name="Hampl V."/>
        </authorList>
    </citation>
    <scope>NUCLEOTIDE SEQUENCE</scope>
    <source>
        <strain evidence="1">STM</strain>
    </source>
</reference>
<protein>
    <submittedName>
        <fullName evidence="1">Uncharacterized protein</fullName>
    </submittedName>
</protein>
<accession>A0A5J4QGR2</accession>
<evidence type="ECO:0000313" key="1">
    <source>
        <dbReference type="EMBL" id="KAA6319753.1"/>
    </source>
</evidence>
<dbReference type="EMBL" id="SNRY01003784">
    <property type="protein sequence ID" value="KAA6319753.1"/>
    <property type="molecule type" value="Genomic_DNA"/>
</dbReference>
<sequence>MVKMNLSDMVVSDYIGDMWIPLSSE</sequence>
<proteinExistence type="predicted"/>